<evidence type="ECO:0000313" key="3">
    <source>
        <dbReference type="Proteomes" id="UP000514720"/>
    </source>
</evidence>
<dbReference type="EMBL" id="CP048914">
    <property type="protein sequence ID" value="QMS85207.1"/>
    <property type="molecule type" value="Genomic_DNA"/>
</dbReference>
<sequence length="105" mass="11185">MSNKTKGIIIPPLVTILIIVLGIVVGVIVASTSTDGWAALGAILMVFWFLGLTIIVIYVVGFVLYYKKKSDWGLGLLIGMTGTLGFFGIAGILISLYNAIINLPK</sequence>
<name>A0A7L7KR91_9MOLU</name>
<feature type="transmembrane region" description="Helical" evidence="1">
    <location>
        <begin position="72"/>
        <end position="100"/>
    </location>
</feature>
<keyword evidence="3" id="KW-1185">Reference proteome</keyword>
<evidence type="ECO:0000256" key="1">
    <source>
        <dbReference type="SAM" id="Phobius"/>
    </source>
</evidence>
<reference evidence="2 3" key="1">
    <citation type="submission" date="2020-02" db="EMBL/GenBank/DDBJ databases">
        <authorList>
            <person name="Zheng R.K."/>
            <person name="Sun C.M."/>
        </authorList>
    </citation>
    <scope>NUCLEOTIDE SEQUENCE [LARGE SCALE GENOMIC DNA]</scope>
    <source>
        <strain evidence="3">zrk13</strain>
    </source>
</reference>
<proteinExistence type="predicted"/>
<accession>A0A7L7KR91</accession>
<gene>
    <name evidence="2" type="ORF">G4Z02_05415</name>
</gene>
<evidence type="ECO:0000313" key="2">
    <source>
        <dbReference type="EMBL" id="QMS85207.1"/>
    </source>
</evidence>
<dbReference type="Proteomes" id="UP000514720">
    <property type="component" value="Chromosome"/>
</dbReference>
<keyword evidence="1" id="KW-0812">Transmembrane</keyword>
<feature type="transmembrane region" description="Helical" evidence="1">
    <location>
        <begin position="12"/>
        <end position="31"/>
    </location>
</feature>
<feature type="transmembrane region" description="Helical" evidence="1">
    <location>
        <begin position="37"/>
        <end position="65"/>
    </location>
</feature>
<keyword evidence="1" id="KW-0472">Membrane</keyword>
<organism evidence="2 3">
    <name type="scientific">Candidatus Xianfuyuplasma coldseepsis</name>
    <dbReference type="NCBI Taxonomy" id="2782163"/>
    <lineage>
        <taxon>Bacteria</taxon>
        <taxon>Bacillati</taxon>
        <taxon>Mycoplasmatota</taxon>
        <taxon>Mollicutes</taxon>
        <taxon>Candidatus Izemoplasmatales</taxon>
        <taxon>Candidatus Izemoplasmataceae</taxon>
        <taxon>Candidatus Xianfuyuplasma</taxon>
    </lineage>
</organism>
<keyword evidence="1" id="KW-1133">Transmembrane helix</keyword>
<protein>
    <submittedName>
        <fullName evidence="2">Uncharacterized protein</fullName>
    </submittedName>
</protein>
<dbReference type="KEGG" id="xcl:G4Z02_05415"/>
<dbReference type="RefSeq" id="WP_258876986.1">
    <property type="nucleotide sequence ID" value="NZ_CP048914.1"/>
</dbReference>
<dbReference type="AlphaFoldDB" id="A0A7L7KR91"/>